<evidence type="ECO:0000256" key="1">
    <source>
        <dbReference type="SAM" id="MobiDB-lite"/>
    </source>
</evidence>
<dbReference type="RefSeq" id="WP_116622387.1">
    <property type="nucleotide sequence ID" value="NZ_QURN01000002.1"/>
</dbReference>
<comment type="caution">
    <text evidence="2">The sequence shown here is derived from an EMBL/GenBank/DDBJ whole genome shotgun (WGS) entry which is preliminary data.</text>
</comment>
<dbReference type="AlphaFoldDB" id="A0A371XIN0"/>
<keyword evidence="3" id="KW-1185">Reference proteome</keyword>
<organism evidence="2 3">
    <name type="scientific">Mesorhizobium denitrificans</name>
    <dbReference type="NCBI Taxonomy" id="2294114"/>
    <lineage>
        <taxon>Bacteria</taxon>
        <taxon>Pseudomonadati</taxon>
        <taxon>Pseudomonadota</taxon>
        <taxon>Alphaproteobacteria</taxon>
        <taxon>Hyphomicrobiales</taxon>
        <taxon>Phyllobacteriaceae</taxon>
        <taxon>Mesorhizobium</taxon>
    </lineage>
</organism>
<gene>
    <name evidence="2" type="ORF">DY251_03050</name>
</gene>
<feature type="region of interest" description="Disordered" evidence="1">
    <location>
        <begin position="181"/>
        <end position="201"/>
    </location>
</feature>
<name>A0A371XIN0_9HYPH</name>
<proteinExistence type="predicted"/>
<accession>A0A371XIN0</accession>
<evidence type="ECO:0000313" key="3">
    <source>
        <dbReference type="Proteomes" id="UP000262379"/>
    </source>
</evidence>
<evidence type="ECO:0000313" key="2">
    <source>
        <dbReference type="EMBL" id="RFC69088.1"/>
    </source>
</evidence>
<protein>
    <submittedName>
        <fullName evidence="2">Uncharacterized protein</fullName>
    </submittedName>
</protein>
<sequence length="201" mass="21079">MRFISLLLLIAGAALAGGYPWYMNNFSGRELGSMTVFQQPGGFQPVTVRLSSADDPVRALVDLTSRGPANFSGGIAVLTLTASTGGKTVLADTLSFSKSVQREQSPQSTQSVFRGDAGLITPVQNADYSFKIGPGDAEGVNYSKVELVLRANAGSVDPRAQPAGFVLVGLGVVGLILSSRRKRENPNSQPPAPRWGRGGNA</sequence>
<dbReference type="Proteomes" id="UP000262379">
    <property type="component" value="Unassembled WGS sequence"/>
</dbReference>
<dbReference type="EMBL" id="QURN01000002">
    <property type="protein sequence ID" value="RFC69088.1"/>
    <property type="molecule type" value="Genomic_DNA"/>
</dbReference>
<reference evidence="3" key="1">
    <citation type="submission" date="2018-08" db="EMBL/GenBank/DDBJ databases">
        <authorList>
            <person name="Im W.T."/>
        </authorList>
    </citation>
    <scope>NUCLEOTIDE SEQUENCE [LARGE SCALE GENOMIC DNA]</scope>
    <source>
        <strain evidence="3">LA-28</strain>
    </source>
</reference>